<evidence type="ECO:0000256" key="2">
    <source>
        <dbReference type="ARBA" id="ARBA00012479"/>
    </source>
</evidence>
<dbReference type="Pfam" id="PF00756">
    <property type="entry name" value="Esterase"/>
    <property type="match status" value="1"/>
</dbReference>
<dbReference type="InterPro" id="IPR029058">
    <property type="entry name" value="AB_hydrolase_fold"/>
</dbReference>
<keyword evidence="3" id="KW-0719">Serine esterase</keyword>
<dbReference type="GO" id="GO:0005829">
    <property type="term" value="C:cytosol"/>
    <property type="evidence" value="ECO:0007669"/>
    <property type="project" value="TreeGrafter"/>
</dbReference>
<dbReference type="GO" id="GO:0046294">
    <property type="term" value="P:formaldehyde catabolic process"/>
    <property type="evidence" value="ECO:0007669"/>
    <property type="project" value="InterPro"/>
</dbReference>
<dbReference type="EC" id="3.1.2.12" evidence="2"/>
<evidence type="ECO:0000256" key="3">
    <source>
        <dbReference type="ARBA" id="ARBA00022487"/>
    </source>
</evidence>
<dbReference type="NCBIfam" id="TIGR02821">
    <property type="entry name" value="fghA_ester_D"/>
    <property type="match status" value="1"/>
</dbReference>
<dbReference type="Gene3D" id="3.40.50.1820">
    <property type="entry name" value="alpha/beta hydrolase"/>
    <property type="match status" value="1"/>
</dbReference>
<dbReference type="PANTHER" id="PTHR10061:SF0">
    <property type="entry name" value="S-FORMYLGLUTATHIONE HYDROLASE"/>
    <property type="match status" value="1"/>
</dbReference>
<organism evidence="5">
    <name type="scientific">hydrothermal vent metagenome</name>
    <dbReference type="NCBI Taxonomy" id="652676"/>
    <lineage>
        <taxon>unclassified sequences</taxon>
        <taxon>metagenomes</taxon>
        <taxon>ecological metagenomes</taxon>
    </lineage>
</organism>
<dbReference type="FunFam" id="3.40.50.1820:FF:000002">
    <property type="entry name" value="S-formylglutathione hydrolase"/>
    <property type="match status" value="1"/>
</dbReference>
<dbReference type="SUPFAM" id="SSF53474">
    <property type="entry name" value="alpha/beta-Hydrolases"/>
    <property type="match status" value="1"/>
</dbReference>
<accession>A0A3B0WXP6</accession>
<proteinExistence type="inferred from homology"/>
<comment type="similarity">
    <text evidence="1">Belongs to the esterase D family.</text>
</comment>
<evidence type="ECO:0000256" key="4">
    <source>
        <dbReference type="ARBA" id="ARBA00022801"/>
    </source>
</evidence>
<name>A0A3B0WXP6_9ZZZZ</name>
<keyword evidence="4 5" id="KW-0378">Hydrolase</keyword>
<dbReference type="PANTHER" id="PTHR10061">
    <property type="entry name" value="S-FORMYLGLUTATHIONE HYDROLASE"/>
    <property type="match status" value="1"/>
</dbReference>
<reference evidence="5" key="1">
    <citation type="submission" date="2018-06" db="EMBL/GenBank/DDBJ databases">
        <authorList>
            <person name="Zhirakovskaya E."/>
        </authorList>
    </citation>
    <scope>NUCLEOTIDE SEQUENCE</scope>
</reference>
<sequence>MKKIESIKECGGFLNRYEHQSECCQCAMTFSVYLPPQAETTQVPALYWLSGLTCTDDNARTKAGMQRYAAEQGIAIIFPDTSPRGNEVADESGRYDLGKGAGFYVNASQLPWEKNYQMYDYVVNELPSLIESNLPILPNVKSISGHSMGGHGALICALKNPQDYQSVSAFSPITNPIECAWGKGCFGAYLGEDKVAWQAYDATELVKAGAMINDILIDQGRADAFYDEGQLLPENFKQACDKAGQKLTLRLQDGYDHSYHFISSFVGKHIGYHAKALKRNI</sequence>
<protein>
    <recommendedName>
        <fullName evidence="2">S-formylglutathione hydrolase</fullName>
        <ecNumber evidence="2">3.1.2.12</ecNumber>
    </recommendedName>
</protein>
<dbReference type="GO" id="GO:0018738">
    <property type="term" value="F:S-formylglutathione hydrolase activity"/>
    <property type="evidence" value="ECO:0007669"/>
    <property type="project" value="UniProtKB-EC"/>
</dbReference>
<dbReference type="InterPro" id="IPR000801">
    <property type="entry name" value="Esterase-like"/>
</dbReference>
<dbReference type="InterPro" id="IPR014186">
    <property type="entry name" value="S-formylglutathione_hydrol"/>
</dbReference>
<dbReference type="EMBL" id="UOFF01000357">
    <property type="protein sequence ID" value="VAW57220.1"/>
    <property type="molecule type" value="Genomic_DNA"/>
</dbReference>
<dbReference type="GO" id="GO:0052689">
    <property type="term" value="F:carboxylic ester hydrolase activity"/>
    <property type="evidence" value="ECO:0007669"/>
    <property type="project" value="UniProtKB-KW"/>
</dbReference>
<dbReference type="AlphaFoldDB" id="A0A3B0WXP6"/>
<evidence type="ECO:0000256" key="1">
    <source>
        <dbReference type="ARBA" id="ARBA00005622"/>
    </source>
</evidence>
<evidence type="ECO:0000313" key="5">
    <source>
        <dbReference type="EMBL" id="VAW57220.1"/>
    </source>
</evidence>
<gene>
    <name evidence="5" type="ORF">MNBD_GAMMA07-2074</name>
</gene>